<dbReference type="AlphaFoldDB" id="A0A1F8E583"/>
<dbReference type="EMBL" id="MGIV01000008">
    <property type="protein sequence ID" value="OGM95338.1"/>
    <property type="molecule type" value="Genomic_DNA"/>
</dbReference>
<gene>
    <name evidence="1" type="ORF">A2610_02515</name>
</gene>
<accession>A0A1F8E583</accession>
<proteinExistence type="predicted"/>
<dbReference type="NCBIfam" id="TIGR04256">
    <property type="entry name" value="GxxExxY"/>
    <property type="match status" value="1"/>
</dbReference>
<protein>
    <recommendedName>
        <fullName evidence="3">GxxExxY protein</fullName>
    </recommendedName>
</protein>
<dbReference type="InterPro" id="IPR026350">
    <property type="entry name" value="GxxExxY"/>
</dbReference>
<name>A0A1F8E583_9BACT</name>
<sequence length="130" mass="15100">MPQEEAVFSEESYKIIGAAFSVFNYLGWGLPEKDYQKALVEEFFALGLSAKKEVYIPLQYKTANIGRYFADFVINDRILVEIKVVPKLSYDHAKQVLTYLRIAKLKLGILVYFTKEGIKYRRILNSQVDY</sequence>
<comment type="caution">
    <text evidence="1">The sequence shown here is derived from an EMBL/GenBank/DDBJ whole genome shotgun (WGS) entry which is preliminary data.</text>
</comment>
<evidence type="ECO:0008006" key="3">
    <source>
        <dbReference type="Google" id="ProtNLM"/>
    </source>
</evidence>
<evidence type="ECO:0000313" key="2">
    <source>
        <dbReference type="Proteomes" id="UP000179057"/>
    </source>
</evidence>
<organism evidence="1 2">
    <name type="scientific">Candidatus Wolfebacteria bacterium RIFOXYD1_FULL_48_65</name>
    <dbReference type="NCBI Taxonomy" id="1802561"/>
    <lineage>
        <taxon>Bacteria</taxon>
        <taxon>Candidatus Wolfeibacteriota</taxon>
    </lineage>
</organism>
<dbReference type="Proteomes" id="UP000179057">
    <property type="component" value="Unassembled WGS sequence"/>
</dbReference>
<reference evidence="1 2" key="1">
    <citation type="journal article" date="2016" name="Nat. Commun.">
        <title>Thousands of microbial genomes shed light on interconnected biogeochemical processes in an aquifer system.</title>
        <authorList>
            <person name="Anantharaman K."/>
            <person name="Brown C.T."/>
            <person name="Hug L.A."/>
            <person name="Sharon I."/>
            <person name="Castelle C.J."/>
            <person name="Probst A.J."/>
            <person name="Thomas B.C."/>
            <person name="Singh A."/>
            <person name="Wilkins M.J."/>
            <person name="Karaoz U."/>
            <person name="Brodie E.L."/>
            <person name="Williams K.H."/>
            <person name="Hubbard S.S."/>
            <person name="Banfield J.F."/>
        </authorList>
    </citation>
    <scope>NUCLEOTIDE SEQUENCE [LARGE SCALE GENOMIC DNA]</scope>
</reference>
<evidence type="ECO:0000313" key="1">
    <source>
        <dbReference type="EMBL" id="OGM95338.1"/>
    </source>
</evidence>
<dbReference type="Pfam" id="PF13366">
    <property type="entry name" value="PDDEXK_3"/>
    <property type="match status" value="1"/>
</dbReference>